<feature type="domain" description="Carbohydrate-binding" evidence="2">
    <location>
        <begin position="38"/>
        <end position="194"/>
    </location>
</feature>
<dbReference type="Pfam" id="PF19313">
    <property type="entry name" value="DUF5916"/>
    <property type="match status" value="1"/>
</dbReference>
<dbReference type="CDD" id="cd09618">
    <property type="entry name" value="CBM9_like_2"/>
    <property type="match status" value="1"/>
</dbReference>
<dbReference type="Gene3D" id="2.60.40.1190">
    <property type="match status" value="1"/>
</dbReference>
<gene>
    <name evidence="4" type="ORF">GS399_11310</name>
</gene>
<dbReference type="Pfam" id="PF06452">
    <property type="entry name" value="CBM9_1"/>
    <property type="match status" value="1"/>
</dbReference>
<feature type="chain" id="PRO_5029869752" description="Hydrolase" evidence="1">
    <location>
        <begin position="19"/>
        <end position="726"/>
    </location>
</feature>
<evidence type="ECO:0008006" key="6">
    <source>
        <dbReference type="Google" id="ProtNLM"/>
    </source>
</evidence>
<organism evidence="4 5">
    <name type="scientific">Hufsiella arboris</name>
    <dbReference type="NCBI Taxonomy" id="2695275"/>
    <lineage>
        <taxon>Bacteria</taxon>
        <taxon>Pseudomonadati</taxon>
        <taxon>Bacteroidota</taxon>
        <taxon>Sphingobacteriia</taxon>
        <taxon>Sphingobacteriales</taxon>
        <taxon>Sphingobacteriaceae</taxon>
        <taxon>Hufsiella</taxon>
    </lineage>
</organism>
<evidence type="ECO:0000313" key="5">
    <source>
        <dbReference type="Proteomes" id="UP000466586"/>
    </source>
</evidence>
<keyword evidence="1" id="KW-0732">Signal</keyword>
<dbReference type="AlphaFoldDB" id="A0A7K1YBU9"/>
<dbReference type="GO" id="GO:0004553">
    <property type="term" value="F:hydrolase activity, hydrolyzing O-glycosyl compounds"/>
    <property type="evidence" value="ECO:0007669"/>
    <property type="project" value="InterPro"/>
</dbReference>
<evidence type="ECO:0000313" key="4">
    <source>
        <dbReference type="EMBL" id="MXV51559.1"/>
    </source>
</evidence>
<dbReference type="InterPro" id="IPR010502">
    <property type="entry name" value="Carb-bd_dom_fam9"/>
</dbReference>
<proteinExistence type="predicted"/>
<evidence type="ECO:0000256" key="1">
    <source>
        <dbReference type="SAM" id="SignalP"/>
    </source>
</evidence>
<reference evidence="4 5" key="1">
    <citation type="submission" date="2019-11" db="EMBL/GenBank/DDBJ databases">
        <title>Pedobacter sp. HMF7647 Genome sequencing and assembly.</title>
        <authorList>
            <person name="Kang H."/>
            <person name="Kim H."/>
            <person name="Joh K."/>
        </authorList>
    </citation>
    <scope>NUCLEOTIDE SEQUENCE [LARGE SCALE GENOMIC DNA]</scope>
    <source>
        <strain evidence="4 5">HMF7647</strain>
    </source>
</reference>
<comment type="caution">
    <text evidence="4">The sequence shown here is derived from an EMBL/GenBank/DDBJ whole genome shotgun (WGS) entry which is preliminary data.</text>
</comment>
<evidence type="ECO:0000259" key="2">
    <source>
        <dbReference type="Pfam" id="PF06452"/>
    </source>
</evidence>
<dbReference type="EMBL" id="WVHT01000004">
    <property type="protein sequence ID" value="MXV51559.1"/>
    <property type="molecule type" value="Genomic_DNA"/>
</dbReference>
<dbReference type="Proteomes" id="UP000466586">
    <property type="component" value="Unassembled WGS sequence"/>
</dbReference>
<dbReference type="GO" id="GO:0030246">
    <property type="term" value="F:carbohydrate binding"/>
    <property type="evidence" value="ECO:0007669"/>
    <property type="project" value="InterPro"/>
</dbReference>
<dbReference type="GO" id="GO:0016052">
    <property type="term" value="P:carbohydrate catabolic process"/>
    <property type="evidence" value="ECO:0007669"/>
    <property type="project" value="InterPro"/>
</dbReference>
<evidence type="ECO:0000259" key="3">
    <source>
        <dbReference type="Pfam" id="PF19313"/>
    </source>
</evidence>
<dbReference type="SUPFAM" id="SSF49344">
    <property type="entry name" value="CBD9-like"/>
    <property type="match status" value="1"/>
</dbReference>
<name>A0A7K1YBU9_9SPHI</name>
<dbReference type="InterPro" id="IPR045670">
    <property type="entry name" value="DUF5916"/>
</dbReference>
<feature type="domain" description="DUF5916" evidence="3">
    <location>
        <begin position="254"/>
        <end position="322"/>
    </location>
</feature>
<dbReference type="RefSeq" id="WP_160844723.1">
    <property type="nucleotide sequence ID" value="NZ_WVHT01000004.1"/>
</dbReference>
<keyword evidence="5" id="KW-1185">Reference proteome</keyword>
<sequence length="726" mass="81934">MVKLPLMIIMIYPVLVFAQPTNPKPQLKASKATSPIKIDGILDEAAWKIPDSAGYFIEVEPHEGSAAKFPTMVRIVYDDQNLYIGAVCYDSIGRKGIRVTELRRDFEISKNDVFGICIDAFNDKRNNVTFAANPYGAQHDYLSFDAQLTDIYWNGLWKVRTSIQSYGWIAEFEIPWKTLRYKGNTDHKQWGINFYRQKRSSNEVSVWSPYPRSFSFNRMEFAGELNSFDTPSPSANFQVNAYTLGSQTNSTLTTSSNNQYKAKAGGDFKWAINSNAVLDLTVNTDFAQADADIAVNNISRFSVLYPERRQFYLENASLFSPGLNGTGGSMFIYPFFSRTIGLDNGVPVPISGGARFVNRSPEKNFGCMYIQQAETDNTPATHYAVARYSQNISKQNRIGGLLSMKSNSSKALYSSNTNINASVDGFFRINEKNSISVMGIHSSNSYQNKQGFAGYYQYLYTSNAIQGFFTQALITKNYQNETGFVSRQDVISTSPAFVTNLRGKWLPFKKWIRAIQPDAAAEFYHQASTGKLIESSIAIYPFWVLLHSGGFFGYSITPVYQYLTEPFAPLGALINPGTYHYSRSTFYVSNDPSAKISYSLIYDIGKYFNGRLASTTATLAITPVPYASLRASLSNNNFKELGAGRQSGNVSLYTLEGRFAMNPRLQLNSLLQYNTQNKNAGFYVRFSWEYRPLSYLFFVFNNRLTNTAERFREQQAIVKLSYLKQF</sequence>
<protein>
    <recommendedName>
        <fullName evidence="6">Hydrolase</fullName>
    </recommendedName>
</protein>
<accession>A0A7K1YBU9</accession>
<feature type="signal peptide" evidence="1">
    <location>
        <begin position="1"/>
        <end position="18"/>
    </location>
</feature>